<sequence>MIFASNNKWYLYLLVVLMIPGFTGCSAIKDLKLPTLHRQDTIKKNPPKSFAVIRAVGYAPINEQMGATEQVKELQAMRASKLDAYRELSERVYGQKVASNVTVKDMILGNQSLEASVYGVIRGARVLKSYRVKNTYVTEMELDFREVYRVAMSMQPTIDADTSYLGSSEP</sequence>
<dbReference type="InterPro" id="IPR007293">
    <property type="entry name" value="FlgP"/>
</dbReference>
<name>A0A4V2PPT2_9GAMM</name>
<reference evidence="1 2" key="1">
    <citation type="submission" date="2019-03" db="EMBL/GenBank/DDBJ databases">
        <title>Genomic Encyclopedia of Type Strains, Phase IV (KMG-IV): sequencing the most valuable type-strain genomes for metagenomic binning, comparative biology and taxonomic classification.</title>
        <authorList>
            <person name="Goeker M."/>
        </authorList>
    </citation>
    <scope>NUCLEOTIDE SEQUENCE [LARGE SCALE GENOMIC DNA]</scope>
    <source>
        <strain evidence="1 2">DSM 18577</strain>
    </source>
</reference>
<evidence type="ECO:0000313" key="1">
    <source>
        <dbReference type="EMBL" id="TCK52181.1"/>
    </source>
</evidence>
<dbReference type="Proteomes" id="UP000295565">
    <property type="component" value="Unassembled WGS sequence"/>
</dbReference>
<dbReference type="RefSeq" id="WP_224055003.1">
    <property type="nucleotide sequence ID" value="NZ_OU594967.1"/>
</dbReference>
<organism evidence="1 2">
    <name type="scientific">Celerinatantimonas diazotrophica</name>
    <dbReference type="NCBI Taxonomy" id="412034"/>
    <lineage>
        <taxon>Bacteria</taxon>
        <taxon>Pseudomonadati</taxon>
        <taxon>Pseudomonadota</taxon>
        <taxon>Gammaproteobacteria</taxon>
        <taxon>Celerinatantimonadaceae</taxon>
        <taxon>Celerinatantimonas</taxon>
    </lineage>
</organism>
<comment type="caution">
    <text evidence="1">The sequence shown here is derived from an EMBL/GenBank/DDBJ whole genome shotgun (WGS) entry which is preliminary data.</text>
</comment>
<evidence type="ECO:0000313" key="2">
    <source>
        <dbReference type="Proteomes" id="UP000295565"/>
    </source>
</evidence>
<dbReference type="PIRSF" id="PIRSF028687">
    <property type="entry name" value="UCP028687"/>
    <property type="match status" value="1"/>
</dbReference>
<dbReference type="EMBL" id="SMGD01000013">
    <property type="protein sequence ID" value="TCK52181.1"/>
    <property type="molecule type" value="Genomic_DNA"/>
</dbReference>
<protein>
    <recommendedName>
        <fullName evidence="3">LPP20 lipoprotein</fullName>
    </recommendedName>
</protein>
<keyword evidence="2" id="KW-1185">Reference proteome</keyword>
<dbReference type="AlphaFoldDB" id="A0A4V2PPT2"/>
<proteinExistence type="predicted"/>
<accession>A0A4V2PPT2</accession>
<gene>
    <name evidence="1" type="ORF">EV690_2289</name>
</gene>
<evidence type="ECO:0008006" key="3">
    <source>
        <dbReference type="Google" id="ProtNLM"/>
    </source>
</evidence>